<reference evidence="1" key="1">
    <citation type="submission" date="2020-09" db="EMBL/GenBank/DDBJ databases">
        <title>Genome-Enabled Discovery of Anthraquinone Biosynthesis in Senna tora.</title>
        <authorList>
            <person name="Kang S.-H."/>
            <person name="Pandey R.P."/>
            <person name="Lee C.-M."/>
            <person name="Sim J.-S."/>
            <person name="Jeong J.-T."/>
            <person name="Choi B.-S."/>
            <person name="Jung M."/>
            <person name="Ginzburg D."/>
            <person name="Zhao K."/>
            <person name="Won S.Y."/>
            <person name="Oh T.-J."/>
            <person name="Yu Y."/>
            <person name="Kim N.-H."/>
            <person name="Lee O.R."/>
            <person name="Lee T.-H."/>
            <person name="Bashyal P."/>
            <person name="Kim T.-S."/>
            <person name="Lee W.-H."/>
            <person name="Kawkins C."/>
            <person name="Kim C.-K."/>
            <person name="Kim J.S."/>
            <person name="Ahn B.O."/>
            <person name="Rhee S.Y."/>
            <person name="Sohng J.K."/>
        </authorList>
    </citation>
    <scope>NUCLEOTIDE SEQUENCE</scope>
    <source>
        <tissue evidence="1">Leaf</tissue>
    </source>
</reference>
<dbReference type="Proteomes" id="UP000634136">
    <property type="component" value="Unassembled WGS sequence"/>
</dbReference>
<sequence length="45" mass="4800">MYHLRPGDSNSTTSFPLDSPSLGAGKVQLLNAVPFTFNTLSYPSA</sequence>
<accession>A0A834SRG6</accession>
<evidence type="ECO:0000313" key="1">
    <source>
        <dbReference type="EMBL" id="KAF7809155.1"/>
    </source>
</evidence>
<keyword evidence="2" id="KW-1185">Reference proteome</keyword>
<dbReference type="AlphaFoldDB" id="A0A834SRG6"/>
<protein>
    <submittedName>
        <fullName evidence="1">Uncharacterized protein</fullName>
    </submittedName>
</protein>
<proteinExistence type="predicted"/>
<organism evidence="1 2">
    <name type="scientific">Senna tora</name>
    <dbReference type="NCBI Taxonomy" id="362788"/>
    <lineage>
        <taxon>Eukaryota</taxon>
        <taxon>Viridiplantae</taxon>
        <taxon>Streptophyta</taxon>
        <taxon>Embryophyta</taxon>
        <taxon>Tracheophyta</taxon>
        <taxon>Spermatophyta</taxon>
        <taxon>Magnoliopsida</taxon>
        <taxon>eudicotyledons</taxon>
        <taxon>Gunneridae</taxon>
        <taxon>Pentapetalae</taxon>
        <taxon>rosids</taxon>
        <taxon>fabids</taxon>
        <taxon>Fabales</taxon>
        <taxon>Fabaceae</taxon>
        <taxon>Caesalpinioideae</taxon>
        <taxon>Cassia clade</taxon>
        <taxon>Senna</taxon>
    </lineage>
</organism>
<evidence type="ECO:0000313" key="2">
    <source>
        <dbReference type="Proteomes" id="UP000634136"/>
    </source>
</evidence>
<name>A0A834SRG6_9FABA</name>
<comment type="caution">
    <text evidence="1">The sequence shown here is derived from an EMBL/GenBank/DDBJ whole genome shotgun (WGS) entry which is preliminary data.</text>
</comment>
<gene>
    <name evidence="1" type="ORF">G2W53_035898</name>
</gene>
<dbReference type="EMBL" id="JAAIUW010000011">
    <property type="protein sequence ID" value="KAF7809155.1"/>
    <property type="molecule type" value="Genomic_DNA"/>
</dbReference>